<evidence type="ECO:0000256" key="8">
    <source>
        <dbReference type="ARBA" id="ARBA00034617"/>
    </source>
</evidence>
<keyword evidence="6" id="KW-0238">DNA-binding</keyword>
<evidence type="ECO:0000256" key="4">
    <source>
        <dbReference type="ARBA" id="ARBA00022806"/>
    </source>
</evidence>
<keyword evidence="7" id="KW-0413">Isomerase</keyword>
<dbReference type="Gene3D" id="3.40.50.300">
    <property type="entry name" value="P-loop containing nucleotide triphosphate hydrolases"/>
    <property type="match status" value="2"/>
</dbReference>
<dbReference type="Gene3D" id="1.10.486.10">
    <property type="entry name" value="PCRA, domain 4"/>
    <property type="match status" value="1"/>
</dbReference>
<reference evidence="15" key="1">
    <citation type="submission" date="2019-02" db="EMBL/GenBank/DDBJ databases">
        <authorList>
            <person name="Taiaroa G."/>
            <person name="Butler M."/>
            <person name="Lamont I."/>
            <person name="Black M."/>
            <person name="Poulter J."/>
            <person name="Zhao M."/>
            <person name="Poulter R."/>
        </authorList>
    </citation>
    <scope>NUCLEOTIDE SEQUENCE</scope>
    <source>
        <strain evidence="15">1215</strain>
        <plasmid evidence="15">pMG4_1215</plasmid>
    </source>
</reference>
<feature type="domain" description="UvrD-like helicase ATP-binding" evidence="13">
    <location>
        <begin position="12"/>
        <end position="301"/>
    </location>
</feature>
<dbReference type="GO" id="GO:0000725">
    <property type="term" value="P:recombinational repair"/>
    <property type="evidence" value="ECO:0007669"/>
    <property type="project" value="TreeGrafter"/>
</dbReference>
<evidence type="ECO:0000313" key="15">
    <source>
        <dbReference type="EMBL" id="QOC74196.1"/>
    </source>
</evidence>
<dbReference type="InterPro" id="IPR013986">
    <property type="entry name" value="DExx_box_DNA_helicase_dom_sf"/>
</dbReference>
<dbReference type="AlphaFoldDB" id="A0A7L7TDN8"/>
<name>A0A7L7TDN8_PSESF</name>
<dbReference type="InterPro" id="IPR014016">
    <property type="entry name" value="UvrD-like_ATP-bd"/>
</dbReference>
<dbReference type="Pfam" id="PF13361">
    <property type="entry name" value="UvrD_C"/>
    <property type="match status" value="1"/>
</dbReference>
<comment type="catalytic activity">
    <reaction evidence="11">
        <text>ATP + H2O = ADP + phosphate + H(+)</text>
        <dbReference type="Rhea" id="RHEA:13065"/>
        <dbReference type="ChEBI" id="CHEBI:15377"/>
        <dbReference type="ChEBI" id="CHEBI:15378"/>
        <dbReference type="ChEBI" id="CHEBI:30616"/>
        <dbReference type="ChEBI" id="CHEBI:43474"/>
        <dbReference type="ChEBI" id="CHEBI:456216"/>
        <dbReference type="EC" id="5.6.2.4"/>
    </reaction>
</comment>
<dbReference type="PANTHER" id="PTHR11070:SF2">
    <property type="entry name" value="ATP-DEPENDENT DNA HELICASE SRS2"/>
    <property type="match status" value="1"/>
</dbReference>
<dbReference type="GO" id="GO:0043138">
    <property type="term" value="F:3'-5' DNA helicase activity"/>
    <property type="evidence" value="ECO:0007669"/>
    <property type="project" value="UniProtKB-EC"/>
</dbReference>
<evidence type="ECO:0000256" key="7">
    <source>
        <dbReference type="ARBA" id="ARBA00023235"/>
    </source>
</evidence>
<sequence length="740" mass="82407">MSDLRQDYPWLDGFSDEQVKAATHASRHGLVSAAPGSGKTKMVIGYCGYLLSNKVKPDEVLGLAFNVDAIKEVNARLASLPLPNASKLKFRTIHSFCKEVLQVAEEEGLLPVRQLLGEPEAATLARRALAGPSGNSGVYDVDELKVGLLRQGLTMVKAGLVRLEQIDNHEDLLAYAEDDEEVAMAILEHERIRQEEGLRTFDDLIFDLACLFRDSPAAAKWAGNEFEHIIVDEYQDVDDAQQEVIIALLGTRGNLMVVGDEDQCIYGWRGANLSYMMSGLEERLGKENVTRYQLSETFRYGHEVAVAANSLIRNNEDRPQKLCISNTGTPRTSVQMRMASTKTGDRYWPHAIMQDLKEWKDSGRKMREAAVLVRTYELAAPLEMHLIREGVPYLLEGRGIMGMPEVKAINAYAVMSDAELFRDCGVEGRQEMLASVLSSPGIFLTRPLIKKLSGSLAKLELGDIPKMIRSLTENDGIKPGQLNGLRRRADVLERLTAAGTDMSELASIIWKQLDWRSDVQRRIANPLKQADRLNVINLMSREVSRYETAGAMLDAFSERMDQQDQPEVMRDPLLITSVHKSKGLEFPLVVVPGMIEGQFPHFMPDRPVDMESERRLAYVAYTRVKEKLILVAPNDLALANRWKIPVNPKESRTPEEAAGITSRFLTEMDPAAIRAARTWFYGEGNHPMVDSLGDYVVKVGAIGASTQSLPPLTADLTVAELVEIAAEPEPAPAPEYEFQF</sequence>
<proteinExistence type="inferred from homology"/>
<dbReference type="SUPFAM" id="SSF52540">
    <property type="entry name" value="P-loop containing nucleoside triphosphate hydrolases"/>
    <property type="match status" value="1"/>
</dbReference>
<evidence type="ECO:0000256" key="11">
    <source>
        <dbReference type="ARBA" id="ARBA00048988"/>
    </source>
</evidence>
<feature type="binding site" evidence="12">
    <location>
        <begin position="33"/>
        <end position="40"/>
    </location>
    <ligand>
        <name>ATP</name>
        <dbReference type="ChEBI" id="CHEBI:30616"/>
    </ligand>
</feature>
<dbReference type="InterPro" id="IPR014017">
    <property type="entry name" value="DNA_helicase_UvrD-like_C"/>
</dbReference>
<dbReference type="GO" id="GO:0003677">
    <property type="term" value="F:DNA binding"/>
    <property type="evidence" value="ECO:0007669"/>
    <property type="project" value="UniProtKB-KW"/>
</dbReference>
<keyword evidence="2 12" id="KW-0547">Nucleotide-binding</keyword>
<feature type="domain" description="UvrD-like helicase C-terminal" evidence="14">
    <location>
        <begin position="302"/>
        <end position="583"/>
    </location>
</feature>
<dbReference type="GO" id="GO:0016787">
    <property type="term" value="F:hydrolase activity"/>
    <property type="evidence" value="ECO:0007669"/>
    <property type="project" value="UniProtKB-UniRule"/>
</dbReference>
<dbReference type="PANTHER" id="PTHR11070">
    <property type="entry name" value="UVRD / RECB / PCRA DNA HELICASE FAMILY MEMBER"/>
    <property type="match status" value="1"/>
</dbReference>
<evidence type="ECO:0000256" key="3">
    <source>
        <dbReference type="ARBA" id="ARBA00022801"/>
    </source>
</evidence>
<keyword evidence="15" id="KW-0614">Plasmid</keyword>
<evidence type="ECO:0000259" key="13">
    <source>
        <dbReference type="PROSITE" id="PS51198"/>
    </source>
</evidence>
<dbReference type="InterPro" id="IPR027417">
    <property type="entry name" value="P-loop_NTPase"/>
</dbReference>
<organism evidence="15">
    <name type="scientific">Pseudomonas syringae pv. actinidiae</name>
    <dbReference type="NCBI Taxonomy" id="103796"/>
    <lineage>
        <taxon>Bacteria</taxon>
        <taxon>Pseudomonadati</taxon>
        <taxon>Pseudomonadota</taxon>
        <taxon>Gammaproteobacteria</taxon>
        <taxon>Pseudomonadales</taxon>
        <taxon>Pseudomonadaceae</taxon>
        <taxon>Pseudomonas</taxon>
        <taxon>Pseudomonas syringae</taxon>
    </lineage>
</organism>
<keyword evidence="4 12" id="KW-0347">Helicase</keyword>
<evidence type="ECO:0000256" key="1">
    <source>
        <dbReference type="ARBA" id="ARBA00009922"/>
    </source>
</evidence>
<dbReference type="GO" id="GO:0005524">
    <property type="term" value="F:ATP binding"/>
    <property type="evidence" value="ECO:0007669"/>
    <property type="project" value="UniProtKB-UniRule"/>
</dbReference>
<dbReference type="Pfam" id="PF00580">
    <property type="entry name" value="UvrD-helicase"/>
    <property type="match status" value="1"/>
</dbReference>
<evidence type="ECO:0000256" key="5">
    <source>
        <dbReference type="ARBA" id="ARBA00022840"/>
    </source>
</evidence>
<evidence type="ECO:0000256" key="10">
    <source>
        <dbReference type="ARBA" id="ARBA00034923"/>
    </source>
</evidence>
<comment type="catalytic activity">
    <reaction evidence="8">
        <text>Couples ATP hydrolysis with the unwinding of duplex DNA by translocating in the 3'-5' direction.</text>
        <dbReference type="EC" id="5.6.2.4"/>
    </reaction>
</comment>
<comment type="similarity">
    <text evidence="1">Belongs to the helicase family. UvrD subfamily.</text>
</comment>
<evidence type="ECO:0000256" key="9">
    <source>
        <dbReference type="ARBA" id="ARBA00034808"/>
    </source>
</evidence>
<evidence type="ECO:0000256" key="12">
    <source>
        <dbReference type="PROSITE-ProRule" id="PRU00560"/>
    </source>
</evidence>
<keyword evidence="5 12" id="KW-0067">ATP-binding</keyword>
<evidence type="ECO:0000259" key="14">
    <source>
        <dbReference type="PROSITE" id="PS51217"/>
    </source>
</evidence>
<dbReference type="Gene3D" id="1.10.10.160">
    <property type="match status" value="1"/>
</dbReference>
<dbReference type="EMBL" id="MK569690">
    <property type="protein sequence ID" value="QOC74196.1"/>
    <property type="molecule type" value="Genomic_DNA"/>
</dbReference>
<evidence type="ECO:0000256" key="2">
    <source>
        <dbReference type="ARBA" id="ARBA00022741"/>
    </source>
</evidence>
<dbReference type="PROSITE" id="PS51198">
    <property type="entry name" value="UVRD_HELICASE_ATP_BIND"/>
    <property type="match status" value="1"/>
</dbReference>
<dbReference type="CDD" id="cd17932">
    <property type="entry name" value="DEXQc_UvrD"/>
    <property type="match status" value="1"/>
</dbReference>
<protein>
    <recommendedName>
        <fullName evidence="9">DNA 3'-5' helicase</fullName>
        <ecNumber evidence="9">5.6.2.4</ecNumber>
    </recommendedName>
    <alternativeName>
        <fullName evidence="10">DNA 3'-5' helicase II</fullName>
    </alternativeName>
</protein>
<dbReference type="InterPro" id="IPR000212">
    <property type="entry name" value="DNA_helicase_UvrD/REP"/>
</dbReference>
<geneLocation type="plasmid" evidence="15">
    <name>pMG4_1215</name>
</geneLocation>
<dbReference type="RefSeq" id="WP_074321214.1">
    <property type="nucleotide sequence ID" value="NZ_MK569690.1"/>
</dbReference>
<keyword evidence="3 12" id="KW-0378">Hydrolase</keyword>
<evidence type="ECO:0000256" key="6">
    <source>
        <dbReference type="ARBA" id="ARBA00023125"/>
    </source>
</evidence>
<dbReference type="EC" id="5.6.2.4" evidence="9"/>
<accession>A0A7L7TDN8</accession>
<dbReference type="PROSITE" id="PS51217">
    <property type="entry name" value="UVRD_HELICASE_CTER"/>
    <property type="match status" value="1"/>
</dbReference>